<name>A0A2R6B0R8_9ARCH</name>
<dbReference type="InterPro" id="IPR017871">
    <property type="entry name" value="ABC_transporter-like_CS"/>
</dbReference>
<dbReference type="GO" id="GO:0005524">
    <property type="term" value="F:ATP binding"/>
    <property type="evidence" value="ECO:0007669"/>
    <property type="project" value="UniProtKB-KW"/>
</dbReference>
<comment type="similarity">
    <text evidence="1">Belongs to the ABC transporter superfamily.</text>
</comment>
<evidence type="ECO:0000313" key="7">
    <source>
        <dbReference type="EMBL" id="PSN92098.1"/>
    </source>
</evidence>
<evidence type="ECO:0000313" key="8">
    <source>
        <dbReference type="Proteomes" id="UP000240322"/>
    </source>
</evidence>
<dbReference type="PANTHER" id="PTHR43820">
    <property type="entry name" value="HIGH-AFFINITY BRANCHED-CHAIN AMINO ACID TRANSPORT ATP-BINDING PROTEIN LIVF"/>
    <property type="match status" value="1"/>
</dbReference>
<dbReference type="Pfam" id="PF00296">
    <property type="entry name" value="Bac_luciferase"/>
    <property type="match status" value="1"/>
</dbReference>
<sequence>MYLSTLDEITNGRVVCSVGAGALEYMDWLGIEHGRPLTRTRECVELIRKLISGSSAEYHGSEFTWDKQCYMRFKPVRNRIPIYIGSHRDRMLEYSGEAGDGALPLLYPPDFARYAVGIIRGGAKKAGRDPAEIAGCVWISVSEDRQDAITEGLKELVAYFGPLQGEFVGIIGPNGAGKSTFAEALFGLVDVFEGKVIFNGEDITRLRTELRVKMGMGYVPQLDSVFQDLSVLENLEMGGVSLDSKTRNALTNTILSVFPELKPKLSDKAKVLSGGERQMLAVGRALMTKPKLLVLDEPSAGLSPVMCERLFKGLSEINEMGVTLLIVEQNIKRIENVVHRVAVFVQGKKVFEGRSSEIDPDQLISTYFGTANKTQ</sequence>
<reference evidence="7 8" key="1">
    <citation type="submission" date="2017-04" db="EMBL/GenBank/DDBJ databases">
        <title>Novel microbial lineages endemic to geothermal iron-oxide mats fill important gaps in the evolutionary history of Archaea.</title>
        <authorList>
            <person name="Jay Z.J."/>
            <person name="Beam J.P."/>
            <person name="Dlakic M."/>
            <person name="Rusch D.B."/>
            <person name="Kozubal M.A."/>
            <person name="Inskeep W.P."/>
        </authorList>
    </citation>
    <scope>NUCLEOTIDE SEQUENCE [LARGE SCALE GENOMIC DNA]</scope>
    <source>
        <strain evidence="7">OSP_D</strain>
    </source>
</reference>
<dbReference type="InterPro" id="IPR027417">
    <property type="entry name" value="P-loop_NTPase"/>
</dbReference>
<dbReference type="InterPro" id="IPR011251">
    <property type="entry name" value="Luciferase-like_dom"/>
</dbReference>
<organism evidence="7 8">
    <name type="scientific">Candidatus Marsarchaeota G2 archaeon OSP_D</name>
    <dbReference type="NCBI Taxonomy" id="1978157"/>
    <lineage>
        <taxon>Archaea</taxon>
        <taxon>Candidatus Marsarchaeota</taxon>
        <taxon>Candidatus Marsarchaeota group 2</taxon>
    </lineage>
</organism>
<dbReference type="InterPro" id="IPR036661">
    <property type="entry name" value="Luciferase-like_sf"/>
</dbReference>
<evidence type="ECO:0000256" key="5">
    <source>
        <dbReference type="ARBA" id="ARBA00022970"/>
    </source>
</evidence>
<accession>A0A2R6B0R8</accession>
<dbReference type="GO" id="GO:0016887">
    <property type="term" value="F:ATP hydrolysis activity"/>
    <property type="evidence" value="ECO:0007669"/>
    <property type="project" value="InterPro"/>
</dbReference>
<dbReference type="InterPro" id="IPR003439">
    <property type="entry name" value="ABC_transporter-like_ATP-bd"/>
</dbReference>
<dbReference type="GO" id="GO:0016705">
    <property type="term" value="F:oxidoreductase activity, acting on paired donors, with incorporation or reduction of molecular oxygen"/>
    <property type="evidence" value="ECO:0007669"/>
    <property type="project" value="InterPro"/>
</dbReference>
<gene>
    <name evidence="7" type="ORF">B9Q03_02145</name>
</gene>
<dbReference type="EMBL" id="NEXE01000010">
    <property type="protein sequence ID" value="PSN92098.1"/>
    <property type="molecule type" value="Genomic_DNA"/>
</dbReference>
<comment type="caution">
    <text evidence="7">The sequence shown here is derived from an EMBL/GenBank/DDBJ whole genome shotgun (WGS) entry which is preliminary data.</text>
</comment>
<dbReference type="Gene3D" id="3.40.50.300">
    <property type="entry name" value="P-loop containing nucleotide triphosphate hydrolases"/>
    <property type="match status" value="1"/>
</dbReference>
<proteinExistence type="inferred from homology"/>
<keyword evidence="2" id="KW-0813">Transport</keyword>
<dbReference type="PANTHER" id="PTHR43820:SF7">
    <property type="entry name" value="BRANCHED-CHAIN AMINO ACID TRANSPORT ATP-BINDING PROTEIN LIVF-RELATED"/>
    <property type="match status" value="1"/>
</dbReference>
<evidence type="ECO:0000259" key="6">
    <source>
        <dbReference type="PROSITE" id="PS50893"/>
    </source>
</evidence>
<evidence type="ECO:0000256" key="2">
    <source>
        <dbReference type="ARBA" id="ARBA00022448"/>
    </source>
</evidence>
<dbReference type="SUPFAM" id="SSF51679">
    <property type="entry name" value="Bacterial luciferase-like"/>
    <property type="match status" value="1"/>
</dbReference>
<feature type="domain" description="ABC transporter" evidence="6">
    <location>
        <begin position="139"/>
        <end position="371"/>
    </location>
</feature>
<dbReference type="Pfam" id="PF00005">
    <property type="entry name" value="ABC_tran"/>
    <property type="match status" value="1"/>
</dbReference>
<dbReference type="GO" id="GO:0015807">
    <property type="term" value="P:L-amino acid transport"/>
    <property type="evidence" value="ECO:0007669"/>
    <property type="project" value="TreeGrafter"/>
</dbReference>
<dbReference type="PROSITE" id="PS50893">
    <property type="entry name" value="ABC_TRANSPORTER_2"/>
    <property type="match status" value="1"/>
</dbReference>
<evidence type="ECO:0000256" key="3">
    <source>
        <dbReference type="ARBA" id="ARBA00022741"/>
    </source>
</evidence>
<dbReference type="InterPro" id="IPR052156">
    <property type="entry name" value="BCAA_Transport_ATP-bd_LivF"/>
</dbReference>
<dbReference type="Proteomes" id="UP000240322">
    <property type="component" value="Unassembled WGS sequence"/>
</dbReference>
<dbReference type="SMART" id="SM00382">
    <property type="entry name" value="AAA"/>
    <property type="match status" value="1"/>
</dbReference>
<keyword evidence="4" id="KW-0067">ATP-binding</keyword>
<dbReference type="InterPro" id="IPR003593">
    <property type="entry name" value="AAA+_ATPase"/>
</dbReference>
<dbReference type="Gene3D" id="3.20.20.30">
    <property type="entry name" value="Luciferase-like domain"/>
    <property type="match status" value="1"/>
</dbReference>
<dbReference type="SUPFAM" id="SSF52540">
    <property type="entry name" value="P-loop containing nucleoside triphosphate hydrolases"/>
    <property type="match status" value="1"/>
</dbReference>
<dbReference type="CDD" id="cd01097">
    <property type="entry name" value="Tetrahydromethanopterin_reductase"/>
    <property type="match status" value="1"/>
</dbReference>
<dbReference type="AlphaFoldDB" id="A0A2R6B0R8"/>
<keyword evidence="3" id="KW-0547">Nucleotide-binding</keyword>
<protein>
    <recommendedName>
        <fullName evidence="6">ABC transporter domain-containing protein</fullName>
    </recommendedName>
</protein>
<dbReference type="CDD" id="cd03224">
    <property type="entry name" value="ABC_TM1139_LivF_branched"/>
    <property type="match status" value="1"/>
</dbReference>
<keyword evidence="5" id="KW-0029">Amino-acid transport</keyword>
<evidence type="ECO:0000256" key="1">
    <source>
        <dbReference type="ARBA" id="ARBA00005417"/>
    </source>
</evidence>
<dbReference type="PROSITE" id="PS00211">
    <property type="entry name" value="ABC_TRANSPORTER_1"/>
    <property type="match status" value="1"/>
</dbReference>
<evidence type="ECO:0000256" key="4">
    <source>
        <dbReference type="ARBA" id="ARBA00022840"/>
    </source>
</evidence>
<dbReference type="GO" id="GO:0015658">
    <property type="term" value="F:branched-chain amino acid transmembrane transporter activity"/>
    <property type="evidence" value="ECO:0007669"/>
    <property type="project" value="TreeGrafter"/>
</dbReference>